<protein>
    <submittedName>
        <fullName evidence="1">Uncharacterized protein</fullName>
    </submittedName>
</protein>
<feature type="non-terminal residue" evidence="1">
    <location>
        <position position="1"/>
    </location>
</feature>
<evidence type="ECO:0000313" key="2">
    <source>
        <dbReference type="Proteomes" id="UP000807342"/>
    </source>
</evidence>
<reference evidence="1" key="1">
    <citation type="submission" date="2020-11" db="EMBL/GenBank/DDBJ databases">
        <authorList>
            <consortium name="DOE Joint Genome Institute"/>
            <person name="Ahrendt S."/>
            <person name="Riley R."/>
            <person name="Andreopoulos W."/>
            <person name="Labutti K."/>
            <person name="Pangilinan J."/>
            <person name="Ruiz-Duenas F.J."/>
            <person name="Barrasa J.M."/>
            <person name="Sanchez-Garcia M."/>
            <person name="Camarero S."/>
            <person name="Miyauchi S."/>
            <person name="Serrano A."/>
            <person name="Linde D."/>
            <person name="Babiker R."/>
            <person name="Drula E."/>
            <person name="Ayuso-Fernandez I."/>
            <person name="Pacheco R."/>
            <person name="Padilla G."/>
            <person name="Ferreira P."/>
            <person name="Barriuso J."/>
            <person name="Kellner H."/>
            <person name="Castanera R."/>
            <person name="Alfaro M."/>
            <person name="Ramirez L."/>
            <person name="Pisabarro A.G."/>
            <person name="Kuo A."/>
            <person name="Tritt A."/>
            <person name="Lipzen A."/>
            <person name="He G."/>
            <person name="Yan M."/>
            <person name="Ng V."/>
            <person name="Cullen D."/>
            <person name="Martin F."/>
            <person name="Rosso M.-N."/>
            <person name="Henrissat B."/>
            <person name="Hibbett D."/>
            <person name="Martinez A.T."/>
            <person name="Grigoriev I.V."/>
        </authorList>
    </citation>
    <scope>NUCLEOTIDE SEQUENCE</scope>
    <source>
        <strain evidence="1">MF-IS2</strain>
    </source>
</reference>
<dbReference type="Proteomes" id="UP000807342">
    <property type="component" value="Unassembled WGS sequence"/>
</dbReference>
<gene>
    <name evidence="1" type="ORF">P691DRAFT_646459</name>
</gene>
<proteinExistence type="predicted"/>
<dbReference type="OrthoDB" id="3262196at2759"/>
<feature type="non-terminal residue" evidence="1">
    <location>
        <position position="88"/>
    </location>
</feature>
<keyword evidence="2" id="KW-1185">Reference proteome</keyword>
<name>A0A9P6BZ90_9AGAR</name>
<organism evidence="1 2">
    <name type="scientific">Macrolepiota fuliginosa MF-IS2</name>
    <dbReference type="NCBI Taxonomy" id="1400762"/>
    <lineage>
        <taxon>Eukaryota</taxon>
        <taxon>Fungi</taxon>
        <taxon>Dikarya</taxon>
        <taxon>Basidiomycota</taxon>
        <taxon>Agaricomycotina</taxon>
        <taxon>Agaricomycetes</taxon>
        <taxon>Agaricomycetidae</taxon>
        <taxon>Agaricales</taxon>
        <taxon>Agaricineae</taxon>
        <taxon>Agaricaceae</taxon>
        <taxon>Macrolepiota</taxon>
    </lineage>
</organism>
<sequence length="88" mass="10152">SFSSLCNWLGLAPDVVYGAVHQLHSVLHVPKLDTADMSTMFALYKSFSDYLHDFERSGMFQNRISRWKELQFQCAVRILNEISDGMSY</sequence>
<comment type="caution">
    <text evidence="1">The sequence shown here is derived from an EMBL/GenBank/DDBJ whole genome shotgun (WGS) entry which is preliminary data.</text>
</comment>
<accession>A0A9P6BZ90</accession>
<dbReference type="EMBL" id="MU151507">
    <property type="protein sequence ID" value="KAF9443198.1"/>
    <property type="molecule type" value="Genomic_DNA"/>
</dbReference>
<dbReference type="AlphaFoldDB" id="A0A9P6BZ90"/>
<evidence type="ECO:0000313" key="1">
    <source>
        <dbReference type="EMBL" id="KAF9443198.1"/>
    </source>
</evidence>